<comment type="caution">
    <text evidence="2">The sequence shown here is derived from an EMBL/GenBank/DDBJ whole genome shotgun (WGS) entry which is preliminary data.</text>
</comment>
<dbReference type="SMART" id="SM00471">
    <property type="entry name" value="HDc"/>
    <property type="match status" value="1"/>
</dbReference>
<dbReference type="GO" id="GO:0008081">
    <property type="term" value="F:phosphoric diester hydrolase activity"/>
    <property type="evidence" value="ECO:0007669"/>
    <property type="project" value="UniProtKB-ARBA"/>
</dbReference>
<evidence type="ECO:0000259" key="1">
    <source>
        <dbReference type="PROSITE" id="PS51832"/>
    </source>
</evidence>
<gene>
    <name evidence="2" type="ORF">GTP23_07100</name>
</gene>
<dbReference type="Gene3D" id="1.10.3210.10">
    <property type="entry name" value="Hypothetical protein af1432"/>
    <property type="match status" value="1"/>
</dbReference>
<reference evidence="2" key="1">
    <citation type="submission" date="2019-12" db="EMBL/GenBank/DDBJ databases">
        <title>Novel species isolated from a subtropical stream in China.</title>
        <authorList>
            <person name="Lu H."/>
        </authorList>
    </citation>
    <scope>NUCLEOTIDE SEQUENCE [LARGE SCALE GENOMIC DNA]</scope>
    <source>
        <strain evidence="2">FT93W</strain>
    </source>
</reference>
<proteinExistence type="predicted"/>
<evidence type="ECO:0000313" key="3">
    <source>
        <dbReference type="Proteomes" id="UP000444316"/>
    </source>
</evidence>
<dbReference type="EMBL" id="WWCL01000001">
    <property type="protein sequence ID" value="MYN44838.1"/>
    <property type="molecule type" value="Genomic_DNA"/>
</dbReference>
<dbReference type="Proteomes" id="UP000444316">
    <property type="component" value="Unassembled WGS sequence"/>
</dbReference>
<dbReference type="PROSITE" id="PS51832">
    <property type="entry name" value="HD_GYP"/>
    <property type="match status" value="1"/>
</dbReference>
<accession>A0A845I2A5</accession>
<dbReference type="SUPFAM" id="SSF109604">
    <property type="entry name" value="HD-domain/PDEase-like"/>
    <property type="match status" value="1"/>
</dbReference>
<dbReference type="InterPro" id="IPR052020">
    <property type="entry name" value="Cyclic_di-GMP/3'3'-cGAMP_PDE"/>
</dbReference>
<feature type="domain" description="HD-GYP" evidence="1">
    <location>
        <begin position="17"/>
        <end position="212"/>
    </location>
</feature>
<keyword evidence="3" id="KW-1185">Reference proteome</keyword>
<dbReference type="Pfam" id="PF13487">
    <property type="entry name" value="HD_5"/>
    <property type="match status" value="1"/>
</dbReference>
<name>A0A845I2A5_9BURK</name>
<dbReference type="AlphaFoldDB" id="A0A845I2A5"/>
<dbReference type="CDD" id="cd00077">
    <property type="entry name" value="HDc"/>
    <property type="match status" value="1"/>
</dbReference>
<evidence type="ECO:0000313" key="2">
    <source>
        <dbReference type="EMBL" id="MYN44838.1"/>
    </source>
</evidence>
<organism evidence="2 3">
    <name type="scientific">Duganella fentianensis</name>
    <dbReference type="NCBI Taxonomy" id="2692177"/>
    <lineage>
        <taxon>Bacteria</taxon>
        <taxon>Pseudomonadati</taxon>
        <taxon>Pseudomonadota</taxon>
        <taxon>Betaproteobacteria</taxon>
        <taxon>Burkholderiales</taxon>
        <taxon>Oxalobacteraceae</taxon>
        <taxon>Telluria group</taxon>
        <taxon>Duganella</taxon>
    </lineage>
</organism>
<protein>
    <submittedName>
        <fullName evidence="2">HD domain-containing protein</fullName>
    </submittedName>
</protein>
<dbReference type="RefSeq" id="WP_161034430.1">
    <property type="nucleotide sequence ID" value="NZ_WWCL01000001.1"/>
</dbReference>
<dbReference type="InterPro" id="IPR037522">
    <property type="entry name" value="HD_GYP_dom"/>
</dbReference>
<sequence length="291" mass="31504">MKWSRLLPAAWRPAPQPRQQLLASLLQLAWVVEARDPYTGGHLWRVAQFSRLLAQAAGLSEAEVARVALGGFLHDLGKIAIPDAILGKKERLNDEEYAVIRTHPESGLRLLGTHPLAQLARDAVLLHHETPDGNGYPYGLRRDAIPLVARIVGICDAFDAMTSSRPYRAGMPIAKALSIIRLELGRQFDAELGELFLTLGDGEALAHIVGHTDEGIPLERCLACGPTVVRPREAQTGDALYCPACHSEYTLGPAGAGILPSGRQDSVRALSIAPDAALIERLVEQHRAALD</sequence>
<dbReference type="PANTHER" id="PTHR45228">
    <property type="entry name" value="CYCLIC DI-GMP PHOSPHODIESTERASE TM_0186-RELATED"/>
    <property type="match status" value="1"/>
</dbReference>
<dbReference type="InterPro" id="IPR003607">
    <property type="entry name" value="HD/PDEase_dom"/>
</dbReference>